<accession>A0AAW1HV13</accession>
<protein>
    <submittedName>
        <fullName evidence="1">Uncharacterized protein</fullName>
    </submittedName>
</protein>
<sequence>MTRCGANGDADVVGLPGIHIECKRVERLNIYDAIDQAKRDRKADLLPAVFHRKNHCEWLVTMPMDDWMNIYREWEAGRNGREANVQQNYYRQ</sequence>
<dbReference type="EMBL" id="JASPKY010000881">
    <property type="protein sequence ID" value="KAK9680653.1"/>
    <property type="molecule type" value="Genomic_DNA"/>
</dbReference>
<proteinExistence type="predicted"/>
<gene>
    <name evidence="1" type="ORF">QE152_g38911</name>
</gene>
<reference evidence="1 2" key="1">
    <citation type="journal article" date="2024" name="BMC Genomics">
        <title>De novo assembly and annotation of Popillia japonica's genome with initial clues to its potential as an invasive pest.</title>
        <authorList>
            <person name="Cucini C."/>
            <person name="Boschi S."/>
            <person name="Funari R."/>
            <person name="Cardaioli E."/>
            <person name="Iannotti N."/>
            <person name="Marturano G."/>
            <person name="Paoli F."/>
            <person name="Bruttini M."/>
            <person name="Carapelli A."/>
            <person name="Frati F."/>
            <person name="Nardi F."/>
        </authorList>
    </citation>
    <scope>NUCLEOTIDE SEQUENCE [LARGE SCALE GENOMIC DNA]</scope>
    <source>
        <strain evidence="1">DMR45628</strain>
    </source>
</reference>
<name>A0AAW1HV13_POPJA</name>
<dbReference type="Proteomes" id="UP001458880">
    <property type="component" value="Unassembled WGS sequence"/>
</dbReference>
<organism evidence="1 2">
    <name type="scientific">Popillia japonica</name>
    <name type="common">Japanese beetle</name>
    <dbReference type="NCBI Taxonomy" id="7064"/>
    <lineage>
        <taxon>Eukaryota</taxon>
        <taxon>Metazoa</taxon>
        <taxon>Ecdysozoa</taxon>
        <taxon>Arthropoda</taxon>
        <taxon>Hexapoda</taxon>
        <taxon>Insecta</taxon>
        <taxon>Pterygota</taxon>
        <taxon>Neoptera</taxon>
        <taxon>Endopterygota</taxon>
        <taxon>Coleoptera</taxon>
        <taxon>Polyphaga</taxon>
        <taxon>Scarabaeiformia</taxon>
        <taxon>Scarabaeidae</taxon>
        <taxon>Rutelinae</taxon>
        <taxon>Popillia</taxon>
    </lineage>
</organism>
<keyword evidence="2" id="KW-1185">Reference proteome</keyword>
<evidence type="ECO:0000313" key="1">
    <source>
        <dbReference type="EMBL" id="KAK9680653.1"/>
    </source>
</evidence>
<comment type="caution">
    <text evidence="1">The sequence shown here is derived from an EMBL/GenBank/DDBJ whole genome shotgun (WGS) entry which is preliminary data.</text>
</comment>
<dbReference type="AlphaFoldDB" id="A0AAW1HV13"/>
<evidence type="ECO:0000313" key="2">
    <source>
        <dbReference type="Proteomes" id="UP001458880"/>
    </source>
</evidence>